<dbReference type="AlphaFoldDB" id="A0A8J2P3H9"/>
<name>A0A8J2P3H9_9HEXA</name>
<keyword evidence="3" id="KW-1185">Reference proteome</keyword>
<feature type="transmembrane region" description="Helical" evidence="1">
    <location>
        <begin position="5"/>
        <end position="25"/>
    </location>
</feature>
<dbReference type="OrthoDB" id="619536at2759"/>
<protein>
    <recommendedName>
        <fullName evidence="4">O-acyltransferase WSD1 C-terminal domain-containing protein</fullName>
    </recommendedName>
</protein>
<keyword evidence="1" id="KW-1133">Transmembrane helix</keyword>
<evidence type="ECO:0000313" key="3">
    <source>
        <dbReference type="Proteomes" id="UP000708208"/>
    </source>
</evidence>
<sequence>MIGILIFCFVIHLILIPILLGVFLYREFVTALAKYLRPDLDSFVTGIDLSLLSNSPDKAVSNLLVSFVVKGNVSENRIQAMAQERVLTLKDSEGNLVYKKLSQFWTPFLGFAFWKTDKSFSLSNHVRKYDYEDVILPKPGDETSLKEVMAQLLTLPWRPNRSHWEVFLVSEYNWELGSDTRDQYSLVIVRVDHSILDAMSGIGILGVGFQSPFATPRARRNAKQISLWDKYKLVYLFPYALAKQLPVVLHGRFLNKLDPTSPYVYDASERIPVSTIKKIKDKHEVDYGSVIHSAINGGICQTVETLQKVPPKYIDMVATLPMPDHPGGTSNHLRTFLTELPLKSISSIDRLMVTNDIVRKCGANWSSMASINFIKLLGIFPLSITSRMFSSITKSGPSYSISIIPVTSSMEFIDNAEIVDVYANFAVSTSIGMNICVWGINNQQRVNFCYTPNLFGSEIPKGTLSKYMAQELKELATNLS</sequence>
<keyword evidence="1" id="KW-0812">Transmembrane</keyword>
<comment type="caution">
    <text evidence="2">The sequence shown here is derived from an EMBL/GenBank/DDBJ whole genome shotgun (WGS) entry which is preliminary data.</text>
</comment>
<dbReference type="EMBL" id="CAJVCH010091749">
    <property type="protein sequence ID" value="CAG7722705.1"/>
    <property type="molecule type" value="Genomic_DNA"/>
</dbReference>
<dbReference type="Proteomes" id="UP000708208">
    <property type="component" value="Unassembled WGS sequence"/>
</dbReference>
<evidence type="ECO:0008006" key="4">
    <source>
        <dbReference type="Google" id="ProtNLM"/>
    </source>
</evidence>
<keyword evidence="1" id="KW-0472">Membrane</keyword>
<reference evidence="2" key="1">
    <citation type="submission" date="2021-06" db="EMBL/GenBank/DDBJ databases">
        <authorList>
            <person name="Hodson N. C."/>
            <person name="Mongue J. A."/>
            <person name="Jaron S. K."/>
        </authorList>
    </citation>
    <scope>NUCLEOTIDE SEQUENCE</scope>
</reference>
<organism evidence="2 3">
    <name type="scientific">Allacma fusca</name>
    <dbReference type="NCBI Taxonomy" id="39272"/>
    <lineage>
        <taxon>Eukaryota</taxon>
        <taxon>Metazoa</taxon>
        <taxon>Ecdysozoa</taxon>
        <taxon>Arthropoda</taxon>
        <taxon>Hexapoda</taxon>
        <taxon>Collembola</taxon>
        <taxon>Symphypleona</taxon>
        <taxon>Sminthuridae</taxon>
        <taxon>Allacma</taxon>
    </lineage>
</organism>
<proteinExistence type="predicted"/>
<evidence type="ECO:0000313" key="2">
    <source>
        <dbReference type="EMBL" id="CAG7722705.1"/>
    </source>
</evidence>
<accession>A0A8J2P3H9</accession>
<gene>
    <name evidence="2" type="ORF">AFUS01_LOCUS11825</name>
</gene>
<evidence type="ECO:0000256" key="1">
    <source>
        <dbReference type="SAM" id="Phobius"/>
    </source>
</evidence>